<name>A0A1J9PLA6_9EURO</name>
<feature type="region of interest" description="Disordered" evidence="1">
    <location>
        <begin position="380"/>
        <end position="413"/>
    </location>
</feature>
<protein>
    <recommendedName>
        <fullName evidence="3">Amine oxidase domain-containing protein</fullName>
    </recommendedName>
</protein>
<dbReference type="InterPro" id="IPR050464">
    <property type="entry name" value="Zeta_carotene_desat/Oxidored"/>
</dbReference>
<dbReference type="SUPFAM" id="SSF51905">
    <property type="entry name" value="FAD/NAD(P)-binding domain"/>
    <property type="match status" value="1"/>
</dbReference>
<feature type="compositionally biased region" description="Low complexity" evidence="1">
    <location>
        <begin position="390"/>
        <end position="404"/>
    </location>
</feature>
<dbReference type="PANTHER" id="PTHR42923">
    <property type="entry name" value="PROTOPORPHYRINOGEN OXIDASE"/>
    <property type="match status" value="1"/>
</dbReference>
<evidence type="ECO:0000256" key="2">
    <source>
        <dbReference type="SAM" id="Phobius"/>
    </source>
</evidence>
<keyword evidence="2" id="KW-1133">Transmembrane helix</keyword>
<keyword evidence="2" id="KW-0472">Membrane</keyword>
<feature type="region of interest" description="Disordered" evidence="1">
    <location>
        <begin position="107"/>
        <end position="127"/>
    </location>
</feature>
<feature type="transmembrane region" description="Helical" evidence="2">
    <location>
        <begin position="12"/>
        <end position="28"/>
    </location>
</feature>
<keyword evidence="5" id="KW-1185">Reference proteome</keyword>
<dbReference type="STRING" id="1447872.A0A1J9PLA6"/>
<evidence type="ECO:0000256" key="1">
    <source>
        <dbReference type="SAM" id="MobiDB-lite"/>
    </source>
</evidence>
<keyword evidence="2" id="KW-0812">Transmembrane</keyword>
<dbReference type="Pfam" id="PF13450">
    <property type="entry name" value="NAD_binding_8"/>
    <property type="match status" value="1"/>
</dbReference>
<dbReference type="GO" id="GO:0016491">
    <property type="term" value="F:oxidoreductase activity"/>
    <property type="evidence" value="ECO:0007669"/>
    <property type="project" value="InterPro"/>
</dbReference>
<reference evidence="4 5" key="1">
    <citation type="submission" date="2015-07" db="EMBL/GenBank/DDBJ databases">
        <title>Emmonsia species relationships and genome sequence.</title>
        <authorList>
            <consortium name="The Broad Institute Genomics Platform"/>
            <person name="Cuomo C.A."/>
            <person name="Munoz J.F."/>
            <person name="Imamovic A."/>
            <person name="Priest M.E."/>
            <person name="Young S."/>
            <person name="Clay O.K."/>
            <person name="McEwen J.G."/>
        </authorList>
    </citation>
    <scope>NUCLEOTIDE SEQUENCE [LARGE SCALE GENOMIC DNA]</scope>
    <source>
        <strain evidence="4 5">UAMH 9510</strain>
    </source>
</reference>
<feature type="domain" description="Amine oxidase" evidence="3">
    <location>
        <begin position="204"/>
        <end position="347"/>
    </location>
</feature>
<dbReference type="OrthoDB" id="5977668at2759"/>
<accession>A0A1J9PLA6</accession>
<evidence type="ECO:0000313" key="5">
    <source>
        <dbReference type="Proteomes" id="UP000182235"/>
    </source>
</evidence>
<evidence type="ECO:0000259" key="3">
    <source>
        <dbReference type="Pfam" id="PF01593"/>
    </source>
</evidence>
<proteinExistence type="predicted"/>
<organism evidence="4 5">
    <name type="scientific">Emergomyces pasteurianus Ep9510</name>
    <dbReference type="NCBI Taxonomy" id="1447872"/>
    <lineage>
        <taxon>Eukaryota</taxon>
        <taxon>Fungi</taxon>
        <taxon>Dikarya</taxon>
        <taxon>Ascomycota</taxon>
        <taxon>Pezizomycotina</taxon>
        <taxon>Eurotiomycetes</taxon>
        <taxon>Eurotiomycetidae</taxon>
        <taxon>Onygenales</taxon>
        <taxon>Ajellomycetaceae</taxon>
        <taxon>Emergomyces</taxon>
    </lineage>
</organism>
<dbReference type="PANTHER" id="PTHR42923:SF42">
    <property type="entry name" value="AMINE OXIDASE DOMAIN-CONTAINING PROTEIN"/>
    <property type="match status" value="1"/>
</dbReference>
<dbReference type="EMBL" id="LGRN01000075">
    <property type="protein sequence ID" value="OJD17217.1"/>
    <property type="molecule type" value="Genomic_DNA"/>
</dbReference>
<evidence type="ECO:0000313" key="4">
    <source>
        <dbReference type="EMBL" id="OJD17217.1"/>
    </source>
</evidence>
<feature type="transmembrane region" description="Helical" evidence="2">
    <location>
        <begin position="167"/>
        <end position="187"/>
    </location>
</feature>
<dbReference type="VEuPathDB" id="FungiDB:AJ78_02654"/>
<comment type="caution">
    <text evidence="4">The sequence shown here is derived from an EMBL/GenBank/DDBJ whole genome shotgun (WGS) entry which is preliminary data.</text>
</comment>
<gene>
    <name evidence="4" type="ORF">AJ78_02654</name>
</gene>
<dbReference type="AlphaFoldDB" id="A0A1J9PLA6"/>
<dbReference type="InterPro" id="IPR036188">
    <property type="entry name" value="FAD/NAD-bd_sf"/>
</dbReference>
<dbReference type="Pfam" id="PF01593">
    <property type="entry name" value="Amino_oxidase"/>
    <property type="match status" value="1"/>
</dbReference>
<dbReference type="Proteomes" id="UP000182235">
    <property type="component" value="Unassembled WGS sequence"/>
</dbReference>
<dbReference type="InterPro" id="IPR002937">
    <property type="entry name" value="Amino_oxidase"/>
</dbReference>
<sequence length="532" mass="58593">MRKPDDNHEITVAIIGSGMAGLVAGYLLNGDQDHRFDVQVFEMQDKLSLDSASITVPSENGMGIRVDLPMRAFAGGFYSNLRRMYQYLGVKYIPIQFLFPLSKTPISRSRKASPISDQGRKDDDGQEIVDDVDIIPSEPYFIHSSNNHRIPPVRPEHMGIWDWATEFVYLVFCFTWYTLCCFFIPPYSSRSQYQTASSPAGATKLEETSLSEPLGEYLQRIRLPTYFTQNYIIPQFSAVTTCSHEALLKFPAKDLIEYATQTFNVPYYVVQGGVNVVQKKLAEGLNIQLNSRVISVESHSDSSGSPSKVRVSYRIGREGTLYQKYFDHVIMAVTPDVVGAIFQPLRSTMTQVPTTTVESVVHNDVSSLCALSQTSLSDNTEGKVAADGCSRSPSSSSSSLSSSSPPRPETQVIHVRSSPAGLTEAVHECAASVLVTTVPITPIDPSKIIHRTRFTRVLRTPQSKEVVNRIFGSGSVAGGTPVKGHQWQNGNGNVWLVGGWCWDGMVLLEGCVVSAMRVADALGVYVPWRSVA</sequence>